<evidence type="ECO:0000256" key="1">
    <source>
        <dbReference type="SAM" id="MobiDB-lite"/>
    </source>
</evidence>
<feature type="compositionally biased region" description="Acidic residues" evidence="1">
    <location>
        <begin position="46"/>
        <end position="57"/>
    </location>
</feature>
<sequence>MGHFPCITLYFLPVRVTIDEDDDPMCRTRGRPHVEDKRTTPRGGQEDDFEDDQVTGDEGEKRRARGGTNQAHSIYCRRRRKR</sequence>
<dbReference type="AlphaFoldDB" id="A0AAE1ES41"/>
<evidence type="ECO:0000313" key="2">
    <source>
        <dbReference type="EMBL" id="KAK3860356.1"/>
    </source>
</evidence>
<comment type="caution">
    <text evidence="2">The sequence shown here is derived from an EMBL/GenBank/DDBJ whole genome shotgun (WGS) entry which is preliminary data.</text>
</comment>
<reference evidence="2" key="1">
    <citation type="submission" date="2023-10" db="EMBL/GenBank/DDBJ databases">
        <title>Genome assemblies of two species of porcelain crab, Petrolisthes cinctipes and Petrolisthes manimaculis (Anomura: Porcellanidae).</title>
        <authorList>
            <person name="Angst P."/>
        </authorList>
    </citation>
    <scope>NUCLEOTIDE SEQUENCE</scope>
    <source>
        <strain evidence="2">PB745_01</strain>
        <tissue evidence="2">Gill</tissue>
    </source>
</reference>
<dbReference type="Proteomes" id="UP001286313">
    <property type="component" value="Unassembled WGS sequence"/>
</dbReference>
<organism evidence="2 3">
    <name type="scientific">Petrolisthes cinctipes</name>
    <name type="common">Flat porcelain crab</name>
    <dbReference type="NCBI Taxonomy" id="88211"/>
    <lineage>
        <taxon>Eukaryota</taxon>
        <taxon>Metazoa</taxon>
        <taxon>Ecdysozoa</taxon>
        <taxon>Arthropoda</taxon>
        <taxon>Crustacea</taxon>
        <taxon>Multicrustacea</taxon>
        <taxon>Malacostraca</taxon>
        <taxon>Eumalacostraca</taxon>
        <taxon>Eucarida</taxon>
        <taxon>Decapoda</taxon>
        <taxon>Pleocyemata</taxon>
        <taxon>Anomura</taxon>
        <taxon>Galatheoidea</taxon>
        <taxon>Porcellanidae</taxon>
        <taxon>Petrolisthes</taxon>
    </lineage>
</organism>
<dbReference type="EMBL" id="JAWQEG010004757">
    <property type="protein sequence ID" value="KAK3860356.1"/>
    <property type="molecule type" value="Genomic_DNA"/>
</dbReference>
<keyword evidence="3" id="KW-1185">Reference proteome</keyword>
<gene>
    <name evidence="2" type="ORF">Pcinc_033588</name>
</gene>
<protein>
    <submittedName>
        <fullName evidence="2">Uncharacterized protein</fullName>
    </submittedName>
</protein>
<proteinExistence type="predicted"/>
<name>A0AAE1ES41_PETCI</name>
<feature type="region of interest" description="Disordered" evidence="1">
    <location>
        <begin position="21"/>
        <end position="82"/>
    </location>
</feature>
<evidence type="ECO:0000313" key="3">
    <source>
        <dbReference type="Proteomes" id="UP001286313"/>
    </source>
</evidence>
<accession>A0AAE1ES41</accession>